<dbReference type="GO" id="GO:0010181">
    <property type="term" value="F:FMN binding"/>
    <property type="evidence" value="ECO:0007669"/>
    <property type="project" value="InterPro"/>
</dbReference>
<dbReference type="PIRSF" id="PIRSF006091">
    <property type="entry name" value="E_trnsport_RnfG"/>
    <property type="match status" value="1"/>
</dbReference>
<keyword evidence="1 6" id="KW-0813">Transport</keyword>
<dbReference type="EMBL" id="BMDX01000005">
    <property type="protein sequence ID" value="GGA73518.1"/>
    <property type="molecule type" value="Genomic_DNA"/>
</dbReference>
<feature type="modified residue" description="FMN phosphoryl threonine" evidence="6">
    <location>
        <position position="175"/>
    </location>
</feature>
<dbReference type="InterPro" id="IPR010209">
    <property type="entry name" value="Ion_transpt_RnfG/RsxG"/>
</dbReference>
<evidence type="ECO:0000259" key="7">
    <source>
        <dbReference type="SMART" id="SM00900"/>
    </source>
</evidence>
<dbReference type="GO" id="GO:0005886">
    <property type="term" value="C:plasma membrane"/>
    <property type="evidence" value="ECO:0007669"/>
    <property type="project" value="UniProtKB-SubCell"/>
</dbReference>
<accession>A0A8J2U4B0</accession>
<dbReference type="NCBIfam" id="TIGR01947">
    <property type="entry name" value="rnfG"/>
    <property type="match status" value="1"/>
</dbReference>
<keyword evidence="4 6" id="KW-0288">FMN</keyword>
<comment type="cofactor">
    <cofactor evidence="6">
        <name>FMN</name>
        <dbReference type="ChEBI" id="CHEBI:58210"/>
    </cofactor>
</comment>
<keyword evidence="6" id="KW-1133">Transmembrane helix</keyword>
<feature type="domain" description="FMN-binding" evidence="7">
    <location>
        <begin position="100"/>
        <end position="192"/>
    </location>
</feature>
<keyword evidence="6" id="KW-1278">Translocase</keyword>
<name>A0A8J2U4B0_9GAMM</name>
<evidence type="ECO:0000256" key="6">
    <source>
        <dbReference type="HAMAP-Rule" id="MF_00479"/>
    </source>
</evidence>
<dbReference type="Proteomes" id="UP000619743">
    <property type="component" value="Unassembled WGS sequence"/>
</dbReference>
<dbReference type="EC" id="7.-.-.-" evidence="6"/>
<organism evidence="8 9">
    <name type="scientific">Neiella marina</name>
    <dbReference type="NCBI Taxonomy" id="508461"/>
    <lineage>
        <taxon>Bacteria</taxon>
        <taxon>Pseudomonadati</taxon>
        <taxon>Pseudomonadota</taxon>
        <taxon>Gammaproteobacteria</taxon>
        <taxon>Alteromonadales</taxon>
        <taxon>Echinimonadaceae</taxon>
        <taxon>Neiella</taxon>
    </lineage>
</organism>
<dbReference type="InterPro" id="IPR007329">
    <property type="entry name" value="FMN-bd"/>
</dbReference>
<keyword evidence="6" id="KW-0472">Membrane</keyword>
<dbReference type="SMART" id="SM00900">
    <property type="entry name" value="FMN_bind"/>
    <property type="match status" value="1"/>
</dbReference>
<keyword evidence="6" id="KW-1003">Cell membrane</keyword>
<keyword evidence="2 6" id="KW-0597">Phosphoprotein</keyword>
<dbReference type="GO" id="GO:0009055">
    <property type="term" value="F:electron transfer activity"/>
    <property type="evidence" value="ECO:0007669"/>
    <property type="project" value="InterPro"/>
</dbReference>
<protein>
    <recommendedName>
        <fullName evidence="6">Ion-translocating oxidoreductase complex subunit G</fullName>
        <ecNumber evidence="6">7.-.-.-</ecNumber>
    </recommendedName>
    <alternativeName>
        <fullName evidence="6">Rnf electron transport complex subunit G</fullName>
    </alternativeName>
</protein>
<comment type="similarity">
    <text evidence="6">Belongs to the RnfG family.</text>
</comment>
<dbReference type="PANTHER" id="PTHR36118">
    <property type="entry name" value="ION-TRANSLOCATING OXIDOREDUCTASE COMPLEX SUBUNIT G"/>
    <property type="match status" value="1"/>
</dbReference>
<dbReference type="PANTHER" id="PTHR36118:SF1">
    <property type="entry name" value="ION-TRANSLOCATING OXIDOREDUCTASE COMPLEX SUBUNIT G"/>
    <property type="match status" value="1"/>
</dbReference>
<comment type="subcellular location">
    <subcellularLocation>
        <location evidence="6">Cell inner membrane</location>
        <topology evidence="6">Single-pass membrane protein</topology>
    </subcellularLocation>
</comment>
<evidence type="ECO:0000313" key="8">
    <source>
        <dbReference type="EMBL" id="GGA73518.1"/>
    </source>
</evidence>
<dbReference type="NCBIfam" id="NF002519">
    <property type="entry name" value="PRK01908.1"/>
    <property type="match status" value="1"/>
</dbReference>
<gene>
    <name evidence="6 8" type="primary">rnfG</name>
    <name evidence="8" type="ORF">GCM10011369_14090</name>
</gene>
<proteinExistence type="inferred from homology"/>
<comment type="caution">
    <text evidence="8">The sequence shown here is derived from an EMBL/GenBank/DDBJ whole genome shotgun (WGS) entry which is preliminary data.</text>
</comment>
<keyword evidence="6" id="KW-0812">Transmembrane</keyword>
<evidence type="ECO:0000313" key="9">
    <source>
        <dbReference type="Proteomes" id="UP000619743"/>
    </source>
</evidence>
<dbReference type="GO" id="GO:0022900">
    <property type="term" value="P:electron transport chain"/>
    <property type="evidence" value="ECO:0007669"/>
    <property type="project" value="UniProtKB-UniRule"/>
</dbReference>
<comment type="subunit">
    <text evidence="6">The complex is composed of six subunits: RnfA, RnfB, RnfC, RnfD, RnfE and RnfG.</text>
</comment>
<keyword evidence="5 6" id="KW-0249">Electron transport</keyword>
<dbReference type="HAMAP" id="MF_00479">
    <property type="entry name" value="RsxG_RnfG"/>
    <property type="match status" value="1"/>
</dbReference>
<keyword evidence="6" id="KW-0997">Cell inner membrane</keyword>
<evidence type="ECO:0000256" key="5">
    <source>
        <dbReference type="ARBA" id="ARBA00022982"/>
    </source>
</evidence>
<evidence type="ECO:0000256" key="2">
    <source>
        <dbReference type="ARBA" id="ARBA00022553"/>
    </source>
</evidence>
<evidence type="ECO:0000256" key="3">
    <source>
        <dbReference type="ARBA" id="ARBA00022630"/>
    </source>
</evidence>
<sequence>MNPISHNGIVLTLFALICTGLVAGTFVLTADDIAQAELNNKFKVLNQVIPETLHDNNLAQHCFTVEDEHLLGTATPHHAYLATINGAPTAIAIEATAPNGYTGRIELIVGINTAGEVLGVRVLQHKETPGLGDKIERRKSDWIDSFIGKTVAGRKDPNWAVRKDGGHFDQFTGATITPRAVVAAVKNAVLYYQANSARLLSQQPNCEG</sequence>
<evidence type="ECO:0000256" key="1">
    <source>
        <dbReference type="ARBA" id="ARBA00022448"/>
    </source>
</evidence>
<reference evidence="9" key="1">
    <citation type="journal article" date="2019" name="Int. J. Syst. Evol. Microbiol.">
        <title>The Global Catalogue of Microorganisms (GCM) 10K type strain sequencing project: providing services to taxonomists for standard genome sequencing and annotation.</title>
        <authorList>
            <consortium name="The Broad Institute Genomics Platform"/>
            <consortium name="The Broad Institute Genome Sequencing Center for Infectious Disease"/>
            <person name="Wu L."/>
            <person name="Ma J."/>
        </authorList>
    </citation>
    <scope>NUCLEOTIDE SEQUENCE [LARGE SCALE GENOMIC DNA]</scope>
    <source>
        <strain evidence="9">CGMCC 1.10130</strain>
    </source>
</reference>
<dbReference type="AlphaFoldDB" id="A0A8J2U4B0"/>
<keyword evidence="9" id="KW-1185">Reference proteome</keyword>
<comment type="function">
    <text evidence="6">Part of a membrane-bound complex that couples electron transfer with translocation of ions across the membrane.</text>
</comment>
<dbReference type="Pfam" id="PF04205">
    <property type="entry name" value="FMN_bind"/>
    <property type="match status" value="1"/>
</dbReference>
<evidence type="ECO:0000256" key="4">
    <source>
        <dbReference type="ARBA" id="ARBA00022643"/>
    </source>
</evidence>
<keyword evidence="3 6" id="KW-0285">Flavoprotein</keyword>